<dbReference type="InterPro" id="IPR012337">
    <property type="entry name" value="RNaseH-like_sf"/>
</dbReference>
<organism evidence="6">
    <name type="scientific">Tanacetum cinerariifolium</name>
    <name type="common">Dalmatian daisy</name>
    <name type="synonym">Chrysanthemum cinerariifolium</name>
    <dbReference type="NCBI Taxonomy" id="118510"/>
    <lineage>
        <taxon>Eukaryota</taxon>
        <taxon>Viridiplantae</taxon>
        <taxon>Streptophyta</taxon>
        <taxon>Embryophyta</taxon>
        <taxon>Tracheophyta</taxon>
        <taxon>Spermatophyta</taxon>
        <taxon>Magnoliopsida</taxon>
        <taxon>eudicotyledons</taxon>
        <taxon>Gunneridae</taxon>
        <taxon>Pentapetalae</taxon>
        <taxon>asterids</taxon>
        <taxon>campanulids</taxon>
        <taxon>Asterales</taxon>
        <taxon>Asteraceae</taxon>
        <taxon>Asteroideae</taxon>
        <taxon>Anthemideae</taxon>
        <taxon>Anthemidinae</taxon>
        <taxon>Tanacetum</taxon>
    </lineage>
</organism>
<evidence type="ECO:0000256" key="2">
    <source>
        <dbReference type="ARBA" id="ARBA00022801"/>
    </source>
</evidence>
<dbReference type="InterPro" id="IPR039537">
    <property type="entry name" value="Retrotran_Ty1/copia-like"/>
</dbReference>
<dbReference type="Pfam" id="PF25597">
    <property type="entry name" value="SH3_retrovirus"/>
    <property type="match status" value="1"/>
</dbReference>
<sequence>MQNKVDRETRFNKEFVQFLVEPGEALVSVYNCFAQLMNDLEKNGIIFPKITVNTKFLNCLQHEWLKNFCNDGRNTRRSYVQKEVIEGTNIQNDAENIQRALRTTSSGIASNVQCYNCNEKGLYNCPKPRVQDSKYFMEQVLLEKQDEAGVVLTDEQNDFLFVDAFRMEEIEKLSANICLMSRIQPSNFDSDAGLSYDSAFLSEVQTPYTSYVNLLFAKDKQEQKYPKQPKIINNTIGGDQIDSNIIFDEPNEDVNSGNVEYDNNVQESYDLEELARHAFKKAEKQKIIAKKVQQQNTVLTKQPESYKEKAKESITVVGSTSGIRALCYETLNYKKLSKKNSLPKKKRRNSKVQDYALWNVIENDNSFKLVAQTTTNDAGTSTTLIPGIVTTEEKAQKKNDVKARSILPMALLHEHLMTFNQYKDAKSLFVAIETRFGGNEATKKTQKTLLKQLNKFDLDTMSIDDLYNNFKIVEQEVKGTACSNSSSQNMAFVTSPSTNSTNKVPTAYEVSTASTQSSTASTKVSTANLSDAIVSWNQDSSKRAMNVEETPPMAIVSIDGVAFDRSYMAEDEVPTNMALMAFSDSEGVGFESYNAVPPPPTGLFSHLKIDLSYSGLEEFQQPEFESYGPKSFKIESKNASENIPNELKESTEVKESSDVPLVKKLVSDDKNMAPRAVLMKTGLRPLNTARPVNTAHPKTTVHCARPISHFSKLTPSTIKRPYQQRTSLTNKSFSQTVNTARPRPVKTARPINTARPRPVNTVRPRPVNTARPNSSVVNAVRVNKVNDVKASACWVWRPTKPNGASITLKRHNYIDVQEDQGYVDSRCFRHMTRNMSYPLDFKEFNRGYVTFGGGANGGRITKTKDETSGILKKFITEIENIVDKKVKVIRCDNKTEFKNSVMNDFCAMKGIRREFSVARTPQQNDVAKKRNRVLVVKHHNKTPYELFRGRIPALSFKKPFGCHVTILNTLDHLGKFDGKSNKGFFVGYSLNSKAFRVYNIRTQKVEENLHVRFLEDKPSIAGNEPKWMFDINVLTNSMNYVPVIAGINFNDFNATNDEPQSSCETGNNDDNGVNKDNGIDDHEKSANSINDVNTVGPIINTASTDFDTGSLNINTVSPTVSTTSPEATHADFFSDKPEGDMSKINTTYQVPSTPNTRIHKDHSLDLVISDVQSGVLTRKMTKTTHEQGFISIFYEEKTHEYLNTCLFACFLSQIEPTRVAKALTNPAWVEAMQDELLQIEEEEYVCQPLGFKYPNHPDKVYKVVKALYGLHQAPRAWYKTLTMYLLDNGFHRGKIDQTLFIKRQNRDILLVQTASTPVDTKKPLVKDADGDDIDVHLYRSMIGSLMYVTASRPDIILISWQCKKQTVVATFTTEAEYFWQSATTRTLNNGEIEITATIDGKVKVVTEASVRIHLKLEDLEGISALSTIKIFDQLSLMGYVSTDDKLTFQNGEVVGSSWSGEDGGEGSGKGEGSTVPVESHHTPTGAPSTSPPHLSSPPMSFIRQETEVPQPSSPTHTHVADEAASTGVDVRHGRAAITVTSLDAGQGSGNIDKTPSMTYDSPFLRVNTLGSDEGSMSLQELTVLCTTLSQKVESLDADLKQTKQVYGADYTMLIIKVTRLEKTIKTNKTRSSKRDTEEELNQGRVGNHTEVYQFFDDMLKVFDIDDLVQLWSLVKERFSLTEPTDDKEIMLWVKLKRLFEPDDNDELWESHKYIFDITWRLYDTCGVHHVSTKKGMDIYMLVEKEYPLSRCILTQMLCAKLLMEGDKADIVDVITIGIPSLARDDFTKETIRVEYEQRPLRYKPKANISAPKKRATNVSNPSKSSSLLRTADTSSKEDNFTTSNYFSALNDE</sequence>
<dbReference type="GO" id="GO:0046872">
    <property type="term" value="F:metal ion binding"/>
    <property type="evidence" value="ECO:0007669"/>
    <property type="project" value="UniProtKB-KW"/>
</dbReference>
<feature type="region of interest" description="Disordered" evidence="3">
    <location>
        <begin position="1809"/>
        <end position="1839"/>
    </location>
</feature>
<feature type="region of interest" description="Disordered" evidence="3">
    <location>
        <begin position="1453"/>
        <end position="1526"/>
    </location>
</feature>
<evidence type="ECO:0000313" key="6">
    <source>
        <dbReference type="EMBL" id="GEU51585.1"/>
    </source>
</evidence>
<keyword evidence="2" id="KW-0378">Hydrolase</keyword>
<dbReference type="Gene3D" id="3.30.420.10">
    <property type="entry name" value="Ribonuclease H-like superfamily/Ribonuclease H"/>
    <property type="match status" value="1"/>
</dbReference>
<feature type="domain" description="Reverse transcriptase Ty1/copia-type" evidence="4">
    <location>
        <begin position="1238"/>
        <end position="1311"/>
    </location>
</feature>
<reference evidence="6" key="1">
    <citation type="journal article" date="2019" name="Sci. Rep.">
        <title>Draft genome of Tanacetum cinerariifolium, the natural source of mosquito coil.</title>
        <authorList>
            <person name="Yamashiro T."/>
            <person name="Shiraishi A."/>
            <person name="Satake H."/>
            <person name="Nakayama K."/>
        </authorList>
    </citation>
    <scope>NUCLEOTIDE SEQUENCE</scope>
</reference>
<accession>A0A6L2KU94</accession>
<dbReference type="PANTHER" id="PTHR42648:SF32">
    <property type="entry name" value="RIBONUCLEASE H-LIKE DOMAIN, GAG-PRE-INTEGRASE DOMAIN PROTEIN-RELATED"/>
    <property type="match status" value="1"/>
</dbReference>
<dbReference type="GO" id="GO:0016787">
    <property type="term" value="F:hydrolase activity"/>
    <property type="evidence" value="ECO:0007669"/>
    <property type="project" value="UniProtKB-KW"/>
</dbReference>
<feature type="compositionally biased region" description="Polar residues" evidence="3">
    <location>
        <begin position="1507"/>
        <end position="1516"/>
    </location>
</feature>
<feature type="compositionally biased region" description="Basic and acidic residues" evidence="3">
    <location>
        <begin position="1128"/>
        <end position="1140"/>
    </location>
</feature>
<dbReference type="InterPro" id="IPR036397">
    <property type="entry name" value="RNaseH_sf"/>
</dbReference>
<feature type="compositionally biased region" description="Low complexity" evidence="3">
    <location>
        <begin position="755"/>
        <end position="769"/>
    </location>
</feature>
<keyword evidence="1" id="KW-0479">Metal-binding</keyword>
<dbReference type="Pfam" id="PF07727">
    <property type="entry name" value="RVT_2"/>
    <property type="match status" value="1"/>
</dbReference>
<dbReference type="InterPro" id="IPR013103">
    <property type="entry name" value="RVT_2"/>
</dbReference>
<feature type="region of interest" description="Disordered" evidence="3">
    <location>
        <begin position="1118"/>
        <end position="1140"/>
    </location>
</feature>
<dbReference type="EMBL" id="BKCJ010002888">
    <property type="protein sequence ID" value="GEU51585.1"/>
    <property type="molecule type" value="Genomic_DNA"/>
</dbReference>
<name>A0A6L2KU94_TANCI</name>
<protein>
    <submittedName>
        <fullName evidence="6">Uncharacterized protein</fullName>
    </submittedName>
</protein>
<feature type="region of interest" description="Disordered" evidence="3">
    <location>
        <begin position="1058"/>
        <end position="1089"/>
    </location>
</feature>
<dbReference type="GO" id="GO:0003676">
    <property type="term" value="F:nucleic acid binding"/>
    <property type="evidence" value="ECO:0007669"/>
    <property type="project" value="InterPro"/>
</dbReference>
<proteinExistence type="predicted"/>
<dbReference type="InterPro" id="IPR057670">
    <property type="entry name" value="SH3_retrovirus"/>
</dbReference>
<dbReference type="SUPFAM" id="SSF53098">
    <property type="entry name" value="Ribonuclease H-like"/>
    <property type="match status" value="1"/>
</dbReference>
<feature type="region of interest" description="Disordered" evidence="3">
    <location>
        <begin position="749"/>
        <end position="771"/>
    </location>
</feature>
<feature type="compositionally biased region" description="Low complexity" evidence="3">
    <location>
        <begin position="1487"/>
        <end position="1500"/>
    </location>
</feature>
<feature type="domain" description="Retroviral polymerase SH3-like" evidence="5">
    <location>
        <begin position="962"/>
        <end position="1017"/>
    </location>
</feature>
<feature type="compositionally biased region" description="Low complexity" evidence="3">
    <location>
        <begin position="1066"/>
        <end position="1076"/>
    </location>
</feature>
<feature type="compositionally biased region" description="Polar residues" evidence="3">
    <location>
        <begin position="1816"/>
        <end position="1833"/>
    </location>
</feature>
<dbReference type="PANTHER" id="PTHR42648">
    <property type="entry name" value="TRANSPOSASE, PUTATIVE-RELATED"/>
    <property type="match status" value="1"/>
</dbReference>
<evidence type="ECO:0000256" key="1">
    <source>
        <dbReference type="ARBA" id="ARBA00022723"/>
    </source>
</evidence>
<comment type="caution">
    <text evidence="6">The sequence shown here is derived from an EMBL/GenBank/DDBJ whole genome shotgun (WGS) entry which is preliminary data.</text>
</comment>
<evidence type="ECO:0000256" key="3">
    <source>
        <dbReference type="SAM" id="MobiDB-lite"/>
    </source>
</evidence>
<evidence type="ECO:0000259" key="5">
    <source>
        <dbReference type="Pfam" id="PF25597"/>
    </source>
</evidence>
<gene>
    <name evidence="6" type="ORF">Tci_023563</name>
</gene>
<evidence type="ECO:0000259" key="4">
    <source>
        <dbReference type="Pfam" id="PF07727"/>
    </source>
</evidence>